<accession>A0A225ABJ2</accession>
<keyword evidence="1" id="KW-0863">Zinc-finger</keyword>
<keyword evidence="1" id="KW-0479">Metal-binding</keyword>
<reference evidence="4 5" key="1">
    <citation type="submission" date="2015-06" db="EMBL/GenBank/DDBJ databases">
        <title>Talaromyces atroroseus IBT 11181 draft genome.</title>
        <authorList>
            <person name="Rasmussen K.B."/>
            <person name="Rasmussen S."/>
            <person name="Petersen B."/>
            <person name="Sicheritz-Ponten T."/>
            <person name="Mortensen U.H."/>
            <person name="Thrane U."/>
        </authorList>
    </citation>
    <scope>NUCLEOTIDE SEQUENCE [LARGE SCALE GENOMIC DNA]</scope>
    <source>
        <strain evidence="4 5">IBT 11181</strain>
    </source>
</reference>
<dbReference type="Proteomes" id="UP000214365">
    <property type="component" value="Unassembled WGS sequence"/>
</dbReference>
<feature type="domain" description="C2H2-type" evidence="3">
    <location>
        <begin position="393"/>
        <end position="420"/>
    </location>
</feature>
<sequence length="463" mass="52708">MNMDSPFSLYDNDDETKMMAPMASPPLDTIYLSHPPFDVEYPYHPWNLDRKKRLEHHVLPLERCAKGVPYYVPKLESGYGNTTYHLSGAFGKDAGFSGVVSTDFDYPSPFRVAAADLSSISETDRSPSPFVHYGFSNIHAIDAESANPSFSRVWSSDATGYESVIPRDVQHVHDVAYPEPESPVHQKVSQIYPCASLYQNQGETLSDLEINDDVDADGEPDAACDHDVDPESTQRISKMPKTKKISRNHQKSTGSLNSGIRKRGPSRKTGQNSKNKPSSSKDTSTDGRTYACSFRMYGCESTFSSKNEWKRHFSSQHLKLNFYRCDLPGCKSPTKGPNDFNRKDLFTQHLRRMHAPWSGKATPTSEEKEKFDRGLEDIHKRCLQEQRRPPSLSRCTVCDQHFVHWHDRMEHMSKHYEEDPQFKELEDPGLVEWALQEGILYRKGVSNEFVLADKRDRGNKSIS</sequence>
<feature type="region of interest" description="Disordered" evidence="2">
    <location>
        <begin position="211"/>
        <end position="286"/>
    </location>
</feature>
<dbReference type="SMART" id="SM00355">
    <property type="entry name" value="ZnF_C2H2"/>
    <property type="match status" value="3"/>
</dbReference>
<protein>
    <recommendedName>
        <fullName evidence="3">C2H2-type domain-containing protein</fullName>
    </recommendedName>
</protein>
<dbReference type="PANTHER" id="PTHR23225">
    <property type="entry name" value="ZINC FINGER PROTEIN"/>
    <property type="match status" value="1"/>
</dbReference>
<gene>
    <name evidence="4" type="ORF">UA08_06010</name>
</gene>
<evidence type="ECO:0000256" key="2">
    <source>
        <dbReference type="SAM" id="MobiDB-lite"/>
    </source>
</evidence>
<dbReference type="GO" id="GO:0003700">
    <property type="term" value="F:DNA-binding transcription factor activity"/>
    <property type="evidence" value="ECO:0007669"/>
    <property type="project" value="InterPro"/>
</dbReference>
<comment type="caution">
    <text evidence="4">The sequence shown here is derived from an EMBL/GenBank/DDBJ whole genome shotgun (WGS) entry which is preliminary data.</text>
</comment>
<feature type="compositionally biased region" description="Acidic residues" evidence="2">
    <location>
        <begin position="211"/>
        <end position="222"/>
    </location>
</feature>
<keyword evidence="5" id="KW-1185">Reference proteome</keyword>
<proteinExistence type="predicted"/>
<dbReference type="EMBL" id="LFMY01000009">
    <property type="protein sequence ID" value="OKL58431.1"/>
    <property type="molecule type" value="Genomic_DNA"/>
</dbReference>
<dbReference type="OrthoDB" id="5388486at2759"/>
<dbReference type="AlphaFoldDB" id="A0A225ABJ2"/>
<feature type="compositionally biased region" description="Basic residues" evidence="2">
    <location>
        <begin position="238"/>
        <end position="250"/>
    </location>
</feature>
<dbReference type="InterPro" id="IPR039970">
    <property type="entry name" value="TF_Grauzone"/>
</dbReference>
<organism evidence="4 5">
    <name type="scientific">Talaromyces atroroseus</name>
    <dbReference type="NCBI Taxonomy" id="1441469"/>
    <lineage>
        <taxon>Eukaryota</taxon>
        <taxon>Fungi</taxon>
        <taxon>Dikarya</taxon>
        <taxon>Ascomycota</taxon>
        <taxon>Pezizomycotina</taxon>
        <taxon>Eurotiomycetes</taxon>
        <taxon>Eurotiomycetidae</taxon>
        <taxon>Eurotiales</taxon>
        <taxon>Trichocomaceae</taxon>
        <taxon>Talaromyces</taxon>
        <taxon>Talaromyces sect. Trachyspermi</taxon>
    </lineage>
</organism>
<dbReference type="PROSITE" id="PS50157">
    <property type="entry name" value="ZINC_FINGER_C2H2_2"/>
    <property type="match status" value="1"/>
</dbReference>
<keyword evidence="1" id="KW-0862">Zinc</keyword>
<dbReference type="Gene3D" id="3.30.160.60">
    <property type="entry name" value="Classic Zinc Finger"/>
    <property type="match status" value="1"/>
</dbReference>
<evidence type="ECO:0000313" key="4">
    <source>
        <dbReference type="EMBL" id="OKL58431.1"/>
    </source>
</evidence>
<name>A0A225ABJ2_TALAT</name>
<feature type="compositionally biased region" description="Polar residues" evidence="2">
    <location>
        <begin position="268"/>
        <end position="282"/>
    </location>
</feature>
<evidence type="ECO:0000259" key="3">
    <source>
        <dbReference type="PROSITE" id="PS50157"/>
    </source>
</evidence>
<dbReference type="InterPro" id="IPR013087">
    <property type="entry name" value="Znf_C2H2_type"/>
</dbReference>
<dbReference type="PANTHER" id="PTHR23225:SF2">
    <property type="entry name" value="AT09679P-RELATED"/>
    <property type="match status" value="1"/>
</dbReference>
<dbReference type="GO" id="GO:0008270">
    <property type="term" value="F:zinc ion binding"/>
    <property type="evidence" value="ECO:0007669"/>
    <property type="project" value="UniProtKB-KW"/>
</dbReference>
<dbReference type="PROSITE" id="PS00028">
    <property type="entry name" value="ZINC_FINGER_C2H2_1"/>
    <property type="match status" value="1"/>
</dbReference>
<evidence type="ECO:0000313" key="5">
    <source>
        <dbReference type="Proteomes" id="UP000214365"/>
    </source>
</evidence>
<evidence type="ECO:0000256" key="1">
    <source>
        <dbReference type="PROSITE-ProRule" id="PRU00042"/>
    </source>
</evidence>
<dbReference type="GeneID" id="31005766"/>
<dbReference type="RefSeq" id="XP_020118552.1">
    <property type="nucleotide sequence ID" value="XM_020268666.1"/>
</dbReference>